<dbReference type="AlphaFoldDB" id="A0A1M7Y7B7"/>
<gene>
    <name evidence="5" type="ORF">SAMN02745220_02354</name>
</gene>
<keyword evidence="6" id="KW-1185">Reference proteome</keyword>
<proteinExistence type="predicted"/>
<feature type="domain" description="Response regulatory" evidence="4">
    <location>
        <begin position="4"/>
        <end position="118"/>
    </location>
</feature>
<dbReference type="OrthoDB" id="9788090at2"/>
<organism evidence="5 6">
    <name type="scientific">Desulfopila aestuarii DSM 18488</name>
    <dbReference type="NCBI Taxonomy" id="1121416"/>
    <lineage>
        <taxon>Bacteria</taxon>
        <taxon>Pseudomonadati</taxon>
        <taxon>Thermodesulfobacteriota</taxon>
        <taxon>Desulfobulbia</taxon>
        <taxon>Desulfobulbales</taxon>
        <taxon>Desulfocapsaceae</taxon>
        <taxon>Desulfopila</taxon>
    </lineage>
</organism>
<dbReference type="SUPFAM" id="SSF52172">
    <property type="entry name" value="CheY-like"/>
    <property type="match status" value="1"/>
</dbReference>
<name>A0A1M7Y7B7_9BACT</name>
<dbReference type="PANTHER" id="PTHR44591">
    <property type="entry name" value="STRESS RESPONSE REGULATOR PROTEIN 1"/>
    <property type="match status" value="1"/>
</dbReference>
<dbReference type="PROSITE" id="PS50110">
    <property type="entry name" value="RESPONSE_REGULATORY"/>
    <property type="match status" value="1"/>
</dbReference>
<reference evidence="5 6" key="1">
    <citation type="submission" date="2016-12" db="EMBL/GenBank/DDBJ databases">
        <authorList>
            <person name="Song W.-J."/>
            <person name="Kurnit D.M."/>
        </authorList>
    </citation>
    <scope>NUCLEOTIDE SEQUENCE [LARGE SCALE GENOMIC DNA]</scope>
    <source>
        <strain evidence="5 6">DSM 18488</strain>
    </source>
</reference>
<evidence type="ECO:0000313" key="6">
    <source>
        <dbReference type="Proteomes" id="UP000184603"/>
    </source>
</evidence>
<dbReference type="RefSeq" id="WP_073613649.1">
    <property type="nucleotide sequence ID" value="NZ_FRFE01000010.1"/>
</dbReference>
<dbReference type="Proteomes" id="UP000184603">
    <property type="component" value="Unassembled WGS sequence"/>
</dbReference>
<evidence type="ECO:0000256" key="1">
    <source>
        <dbReference type="ARBA" id="ARBA00022553"/>
    </source>
</evidence>
<keyword evidence="1 3" id="KW-0597">Phosphoprotein</keyword>
<dbReference type="STRING" id="1121416.SAMN02745220_02354"/>
<accession>A0A1M7Y7B7</accession>
<dbReference type="Gene3D" id="3.40.50.2300">
    <property type="match status" value="1"/>
</dbReference>
<dbReference type="InterPro" id="IPR050595">
    <property type="entry name" value="Bact_response_regulator"/>
</dbReference>
<dbReference type="Pfam" id="PF00072">
    <property type="entry name" value="Response_reg"/>
    <property type="match status" value="1"/>
</dbReference>
<feature type="modified residue" description="4-aspartylphosphate" evidence="3">
    <location>
        <position position="53"/>
    </location>
</feature>
<evidence type="ECO:0000313" key="5">
    <source>
        <dbReference type="EMBL" id="SHO48537.1"/>
    </source>
</evidence>
<sequence>MSHKIMIVDDETDYLEVMGKFFRRRKVDFESATSCMEALDLLGKGCFDVVIMDVSMPGKDGLACMAEMKTVQPELEVIILTGHGSLNTGLLGMRQGAFDYCLKPVDFDELLEKITLAREKAATRGHG</sequence>
<protein>
    <submittedName>
        <fullName evidence="5">Response regulator receiver domain-containing protein</fullName>
    </submittedName>
</protein>
<dbReference type="GO" id="GO:0000160">
    <property type="term" value="P:phosphorelay signal transduction system"/>
    <property type="evidence" value="ECO:0007669"/>
    <property type="project" value="UniProtKB-KW"/>
</dbReference>
<dbReference type="SMART" id="SM00448">
    <property type="entry name" value="REC"/>
    <property type="match status" value="1"/>
</dbReference>
<evidence type="ECO:0000256" key="3">
    <source>
        <dbReference type="PROSITE-ProRule" id="PRU00169"/>
    </source>
</evidence>
<evidence type="ECO:0000256" key="2">
    <source>
        <dbReference type="ARBA" id="ARBA00023012"/>
    </source>
</evidence>
<dbReference type="EMBL" id="FRFE01000010">
    <property type="protein sequence ID" value="SHO48537.1"/>
    <property type="molecule type" value="Genomic_DNA"/>
</dbReference>
<keyword evidence="2" id="KW-0902">Two-component regulatory system</keyword>
<dbReference type="PANTHER" id="PTHR44591:SF14">
    <property type="entry name" value="PROTEIN PILG"/>
    <property type="match status" value="1"/>
</dbReference>
<evidence type="ECO:0000259" key="4">
    <source>
        <dbReference type="PROSITE" id="PS50110"/>
    </source>
</evidence>
<dbReference type="InterPro" id="IPR011006">
    <property type="entry name" value="CheY-like_superfamily"/>
</dbReference>
<dbReference type="InterPro" id="IPR001789">
    <property type="entry name" value="Sig_transdc_resp-reg_receiver"/>
</dbReference>